<organism evidence="2 3">
    <name type="scientific">Phytophthora sojae (strain P6497)</name>
    <name type="common">Soybean stem and root rot agent</name>
    <name type="synonym">Phytophthora megasperma f. sp. glycines</name>
    <dbReference type="NCBI Taxonomy" id="1094619"/>
    <lineage>
        <taxon>Eukaryota</taxon>
        <taxon>Sar</taxon>
        <taxon>Stramenopiles</taxon>
        <taxon>Oomycota</taxon>
        <taxon>Peronosporomycetes</taxon>
        <taxon>Peronosporales</taxon>
        <taxon>Peronosporaceae</taxon>
        <taxon>Phytophthora</taxon>
    </lineage>
</organism>
<dbReference type="AlphaFoldDB" id="G4ZVA1"/>
<gene>
    <name evidence="2" type="ORF">PHYSODRAFT_446813</name>
</gene>
<feature type="non-terminal residue" evidence="2">
    <location>
        <position position="1"/>
    </location>
</feature>
<dbReference type="SMR" id="G4ZVA1"/>
<dbReference type="EMBL" id="JH159156">
    <property type="protein sequence ID" value="EGZ13725.1"/>
    <property type="molecule type" value="Genomic_DNA"/>
</dbReference>
<evidence type="ECO:0000256" key="1">
    <source>
        <dbReference type="SAM" id="Coils"/>
    </source>
</evidence>
<evidence type="ECO:0000313" key="2">
    <source>
        <dbReference type="EMBL" id="EGZ13725.1"/>
    </source>
</evidence>
<dbReference type="InParanoid" id="G4ZVA1"/>
<feature type="non-terminal residue" evidence="2">
    <location>
        <position position="95"/>
    </location>
</feature>
<dbReference type="Proteomes" id="UP000002640">
    <property type="component" value="Unassembled WGS sequence"/>
</dbReference>
<reference evidence="2 3" key="1">
    <citation type="journal article" date="2006" name="Science">
        <title>Phytophthora genome sequences uncover evolutionary origins and mechanisms of pathogenesis.</title>
        <authorList>
            <person name="Tyler B.M."/>
            <person name="Tripathy S."/>
            <person name="Zhang X."/>
            <person name="Dehal P."/>
            <person name="Jiang R.H."/>
            <person name="Aerts A."/>
            <person name="Arredondo F.D."/>
            <person name="Baxter L."/>
            <person name="Bensasson D."/>
            <person name="Beynon J.L."/>
            <person name="Chapman J."/>
            <person name="Damasceno C.M."/>
            <person name="Dorrance A.E."/>
            <person name="Dou D."/>
            <person name="Dickerman A.W."/>
            <person name="Dubchak I.L."/>
            <person name="Garbelotto M."/>
            <person name="Gijzen M."/>
            <person name="Gordon S.G."/>
            <person name="Govers F."/>
            <person name="Grunwald N.J."/>
            <person name="Huang W."/>
            <person name="Ivors K.L."/>
            <person name="Jones R.W."/>
            <person name="Kamoun S."/>
            <person name="Krampis K."/>
            <person name="Lamour K.H."/>
            <person name="Lee M.K."/>
            <person name="McDonald W.H."/>
            <person name="Medina M."/>
            <person name="Meijer H.J."/>
            <person name="Nordberg E.K."/>
            <person name="Maclean D.J."/>
            <person name="Ospina-Giraldo M.D."/>
            <person name="Morris P.F."/>
            <person name="Phuntumart V."/>
            <person name="Putnam N.H."/>
            <person name="Rash S."/>
            <person name="Rose J.K."/>
            <person name="Sakihama Y."/>
            <person name="Salamov A.A."/>
            <person name="Savidor A."/>
            <person name="Scheuring C.F."/>
            <person name="Smith B.M."/>
            <person name="Sobral B.W."/>
            <person name="Terry A."/>
            <person name="Torto-Alalibo T.A."/>
            <person name="Win J."/>
            <person name="Xu Z."/>
            <person name="Zhang H."/>
            <person name="Grigoriev I.V."/>
            <person name="Rokhsar D.S."/>
            <person name="Boore J.L."/>
        </authorList>
    </citation>
    <scope>NUCLEOTIDE SEQUENCE [LARGE SCALE GENOMIC DNA]</scope>
    <source>
        <strain evidence="2 3">P6497</strain>
    </source>
</reference>
<protein>
    <submittedName>
        <fullName evidence="2">Uncharacterized protein</fullName>
    </submittedName>
</protein>
<dbReference type="GeneID" id="20652812"/>
<dbReference type="KEGG" id="psoj:PHYSODRAFT_446813"/>
<keyword evidence="1" id="KW-0175">Coiled coil</keyword>
<proteinExistence type="predicted"/>
<sequence length="95" mass="11114">LLPKDAKKICKLVRVTEMWTAFERDKTRRDFANSIRIRAKLYGAKYAKGVNMDKYLEDLEDYRRQLENMNDSITDADMASIILTGVEGTHRNVMR</sequence>
<feature type="coiled-coil region" evidence="1">
    <location>
        <begin position="52"/>
        <end position="79"/>
    </location>
</feature>
<dbReference type="Pfam" id="PF14223">
    <property type="entry name" value="Retrotran_gag_2"/>
    <property type="match status" value="1"/>
</dbReference>
<dbReference type="RefSeq" id="XP_009531154.1">
    <property type="nucleotide sequence ID" value="XM_009532859.1"/>
</dbReference>
<accession>G4ZVA1</accession>
<name>G4ZVA1_PHYSP</name>
<keyword evidence="3" id="KW-1185">Reference proteome</keyword>
<evidence type="ECO:0000313" key="3">
    <source>
        <dbReference type="Proteomes" id="UP000002640"/>
    </source>
</evidence>